<name>A0A8S0R6A6_OLEEU</name>
<proteinExistence type="predicted"/>
<evidence type="ECO:0000313" key="2">
    <source>
        <dbReference type="EMBL" id="CAA2975005.1"/>
    </source>
</evidence>
<evidence type="ECO:0000256" key="1">
    <source>
        <dbReference type="SAM" id="MobiDB-lite"/>
    </source>
</evidence>
<dbReference type="EMBL" id="CACTIH010002218">
    <property type="protein sequence ID" value="CAA2975005.1"/>
    <property type="molecule type" value="Genomic_DNA"/>
</dbReference>
<gene>
    <name evidence="2" type="ORF">OLEA9_A069822</name>
</gene>
<sequence length="51" mass="5751">MVVNRRYRPRKSRPRQPTAKLAPRRASTSLGSPGRRDYVGSPLGKSKAKEE</sequence>
<feature type="compositionally biased region" description="Basic residues" evidence="1">
    <location>
        <begin position="1"/>
        <end position="14"/>
    </location>
</feature>
<comment type="caution">
    <text evidence="2">The sequence shown here is derived from an EMBL/GenBank/DDBJ whole genome shotgun (WGS) entry which is preliminary data.</text>
</comment>
<accession>A0A8S0R6A6</accession>
<evidence type="ECO:0000313" key="3">
    <source>
        <dbReference type="Proteomes" id="UP000594638"/>
    </source>
</evidence>
<organism evidence="2 3">
    <name type="scientific">Olea europaea subsp. europaea</name>
    <dbReference type="NCBI Taxonomy" id="158383"/>
    <lineage>
        <taxon>Eukaryota</taxon>
        <taxon>Viridiplantae</taxon>
        <taxon>Streptophyta</taxon>
        <taxon>Embryophyta</taxon>
        <taxon>Tracheophyta</taxon>
        <taxon>Spermatophyta</taxon>
        <taxon>Magnoliopsida</taxon>
        <taxon>eudicotyledons</taxon>
        <taxon>Gunneridae</taxon>
        <taxon>Pentapetalae</taxon>
        <taxon>asterids</taxon>
        <taxon>lamiids</taxon>
        <taxon>Lamiales</taxon>
        <taxon>Oleaceae</taxon>
        <taxon>Oleeae</taxon>
        <taxon>Olea</taxon>
    </lineage>
</organism>
<keyword evidence="3" id="KW-1185">Reference proteome</keyword>
<protein>
    <submittedName>
        <fullName evidence="2">Uncharacterized protein</fullName>
    </submittedName>
</protein>
<dbReference type="Gramene" id="OE9A069822T1">
    <property type="protein sequence ID" value="OE9A069822C1"/>
    <property type="gene ID" value="OE9A069822"/>
</dbReference>
<dbReference type="Proteomes" id="UP000594638">
    <property type="component" value="Unassembled WGS sequence"/>
</dbReference>
<feature type="region of interest" description="Disordered" evidence="1">
    <location>
        <begin position="1"/>
        <end position="51"/>
    </location>
</feature>
<dbReference type="AlphaFoldDB" id="A0A8S0R6A6"/>
<reference evidence="2 3" key="1">
    <citation type="submission" date="2019-12" db="EMBL/GenBank/DDBJ databases">
        <authorList>
            <person name="Alioto T."/>
            <person name="Alioto T."/>
            <person name="Gomez Garrido J."/>
        </authorList>
    </citation>
    <scope>NUCLEOTIDE SEQUENCE [LARGE SCALE GENOMIC DNA]</scope>
</reference>